<accession>A0A1H8A8A3</accession>
<dbReference type="InterPro" id="IPR053158">
    <property type="entry name" value="CapK_Type1_Caps_Biosynth"/>
</dbReference>
<proteinExistence type="predicted"/>
<dbReference type="Proteomes" id="UP000198553">
    <property type="component" value="Unassembled WGS sequence"/>
</dbReference>
<dbReference type="OrthoDB" id="580775at2"/>
<dbReference type="SUPFAM" id="SSF56801">
    <property type="entry name" value="Acetyl-CoA synthetase-like"/>
    <property type="match status" value="1"/>
</dbReference>
<keyword evidence="1" id="KW-0436">Ligase</keyword>
<dbReference type="PANTHER" id="PTHR36932">
    <property type="entry name" value="CAPSULAR POLYSACCHARIDE BIOSYNTHESIS PROTEIN"/>
    <property type="match status" value="1"/>
</dbReference>
<dbReference type="RefSeq" id="WP_090743467.1">
    <property type="nucleotide sequence ID" value="NZ_FOBW01000004.1"/>
</dbReference>
<dbReference type="PANTHER" id="PTHR36932:SF1">
    <property type="entry name" value="CAPSULAR POLYSACCHARIDE BIOSYNTHESIS PROTEIN"/>
    <property type="match status" value="1"/>
</dbReference>
<name>A0A1H8A8A3_9BACI</name>
<evidence type="ECO:0000313" key="1">
    <source>
        <dbReference type="EMBL" id="SEM66058.1"/>
    </source>
</evidence>
<dbReference type="STRING" id="930146.SAMN05192533_104261"/>
<dbReference type="InterPro" id="IPR042099">
    <property type="entry name" value="ANL_N_sf"/>
</dbReference>
<keyword evidence="2" id="KW-1185">Reference proteome</keyword>
<gene>
    <name evidence="1" type="ORF">SAMN05192533_104261</name>
</gene>
<dbReference type="EMBL" id="FOBW01000004">
    <property type="protein sequence ID" value="SEM66058.1"/>
    <property type="molecule type" value="Genomic_DNA"/>
</dbReference>
<organism evidence="1 2">
    <name type="scientific">Mesobacillus persicus</name>
    <dbReference type="NCBI Taxonomy" id="930146"/>
    <lineage>
        <taxon>Bacteria</taxon>
        <taxon>Bacillati</taxon>
        <taxon>Bacillota</taxon>
        <taxon>Bacilli</taxon>
        <taxon>Bacillales</taxon>
        <taxon>Bacillaceae</taxon>
        <taxon>Mesobacillus</taxon>
    </lineage>
</organism>
<dbReference type="AlphaFoldDB" id="A0A1H8A8A3"/>
<sequence>MKFVRSSIYKMKIKSQGGSLEKLKLIEDIQFFPPEKITEIQEEKLKKIILHSYYNVPYYRQLMDNKGIVENNKVNLKRFTDIPILEKSDLIERFEELKSNDLKNRKSFVNSSGGSTGEPVSFIQDKEYYDWMMAVKFLFNKWAGIDFGDSLIRLWGSERDLFVGKETLKTMVGRLIKSEKWLNAFRMNNEDMEKFLDEINNMKPNHILAYVESIYELARYIELNNKKVYSPESIMTSAGTLYPHMRDTIERVFDTEIFNRYGSREVGDIACECSNHNGLHISSLTHFIEVINPDGTPAKNGVEGELIVTPLTNFSMPLLRYRIGDTGTISREVCSCGRGFPLLEKVSGRITDRFIRPDGSIVIPIYLIHIVGVVLYDKWIRKFQIIQEDYNEVKVKIVLQSPNNDPHLVYKNQLNEITDKIKFVMGKECNISYEFVNNIPPTSSGKYRYIISKVEG</sequence>
<protein>
    <submittedName>
        <fullName evidence="1">Phenylacetate-CoA ligase</fullName>
    </submittedName>
</protein>
<dbReference type="GO" id="GO:0016874">
    <property type="term" value="F:ligase activity"/>
    <property type="evidence" value="ECO:0007669"/>
    <property type="project" value="UniProtKB-KW"/>
</dbReference>
<evidence type="ECO:0000313" key="2">
    <source>
        <dbReference type="Proteomes" id="UP000198553"/>
    </source>
</evidence>
<dbReference type="Gene3D" id="3.40.50.12780">
    <property type="entry name" value="N-terminal domain of ligase-like"/>
    <property type="match status" value="1"/>
</dbReference>
<reference evidence="2" key="1">
    <citation type="submission" date="2016-10" db="EMBL/GenBank/DDBJ databases">
        <authorList>
            <person name="Varghese N."/>
            <person name="Submissions S."/>
        </authorList>
    </citation>
    <scope>NUCLEOTIDE SEQUENCE [LARGE SCALE GENOMIC DNA]</scope>
    <source>
        <strain evidence="2">B48,IBRC-M 10115,DSM 25386,CECT 8001</strain>
    </source>
</reference>